<protein>
    <submittedName>
        <fullName evidence="1">Uncharacterized protein</fullName>
    </submittedName>
</protein>
<dbReference type="Proteomes" id="UP000625711">
    <property type="component" value="Unassembled WGS sequence"/>
</dbReference>
<reference evidence="1" key="1">
    <citation type="submission" date="2020-08" db="EMBL/GenBank/DDBJ databases">
        <title>Genome sequencing and assembly of the red palm weevil Rhynchophorus ferrugineus.</title>
        <authorList>
            <person name="Dias G.B."/>
            <person name="Bergman C.M."/>
            <person name="Manee M."/>
        </authorList>
    </citation>
    <scope>NUCLEOTIDE SEQUENCE</scope>
    <source>
        <strain evidence="1">AA-2017</strain>
        <tissue evidence="1">Whole larva</tissue>
    </source>
</reference>
<proteinExistence type="predicted"/>
<evidence type="ECO:0000313" key="2">
    <source>
        <dbReference type="Proteomes" id="UP000625711"/>
    </source>
</evidence>
<gene>
    <name evidence="1" type="ORF">GWI33_019359</name>
</gene>
<name>A0A834HRV5_RHYFE</name>
<dbReference type="AlphaFoldDB" id="A0A834HRV5"/>
<sequence>MDLKSISTGQIKLVGDRPVWHCTQIWFSILKEEKKTAGEAYSSISTHLFDNLWSRRGTALIYDIWCGAVTAHFNKTIKFSCLCRRCLFIRPMPTTIWNDRRSPARSLCRRYVVRVFYYQLTLTATRTRV</sequence>
<accession>A0A834HRV5</accession>
<organism evidence="1 2">
    <name type="scientific">Rhynchophorus ferrugineus</name>
    <name type="common">Red palm weevil</name>
    <name type="synonym">Curculio ferrugineus</name>
    <dbReference type="NCBI Taxonomy" id="354439"/>
    <lineage>
        <taxon>Eukaryota</taxon>
        <taxon>Metazoa</taxon>
        <taxon>Ecdysozoa</taxon>
        <taxon>Arthropoda</taxon>
        <taxon>Hexapoda</taxon>
        <taxon>Insecta</taxon>
        <taxon>Pterygota</taxon>
        <taxon>Neoptera</taxon>
        <taxon>Endopterygota</taxon>
        <taxon>Coleoptera</taxon>
        <taxon>Polyphaga</taxon>
        <taxon>Cucujiformia</taxon>
        <taxon>Curculionidae</taxon>
        <taxon>Dryophthorinae</taxon>
        <taxon>Rhynchophorus</taxon>
    </lineage>
</organism>
<dbReference type="EMBL" id="JAACXV010014429">
    <property type="protein sequence ID" value="KAF7267410.1"/>
    <property type="molecule type" value="Genomic_DNA"/>
</dbReference>
<keyword evidence="2" id="KW-1185">Reference proteome</keyword>
<evidence type="ECO:0000313" key="1">
    <source>
        <dbReference type="EMBL" id="KAF7267410.1"/>
    </source>
</evidence>
<comment type="caution">
    <text evidence="1">The sequence shown here is derived from an EMBL/GenBank/DDBJ whole genome shotgun (WGS) entry which is preliminary data.</text>
</comment>